<dbReference type="EC" id="3.4.23.-" evidence="1"/>
<sequence>MSSRVIYPLQRSGNLLFLRASIRGLNGDSLRVRLLLDTGSSYTTLPFKVLEDLGYEPSIATRQISIMTAGGMSRAPVLPISAFDCLGKTFTNFSIVALDLPFNPLMSGLLGMDCLSQIGAVIDVQKAEILMRS</sequence>
<reference evidence="1" key="1">
    <citation type="journal article" date="2023" name="Plants (Basel)">
        <title>Genomic Analysis of Leptolyngbya boryana CZ1 Reveals Efficient Carbon Fixation Modules.</title>
        <authorList>
            <person name="Bai X."/>
            <person name="Wang H."/>
            <person name="Cheng W."/>
            <person name="Wang J."/>
            <person name="Ma M."/>
            <person name="Hu H."/>
            <person name="Song Z."/>
            <person name="Ma H."/>
            <person name="Fan Y."/>
            <person name="Du C."/>
            <person name="Xu J."/>
        </authorList>
    </citation>
    <scope>NUCLEOTIDE SEQUENCE</scope>
    <source>
        <strain evidence="1">CZ1</strain>
    </source>
</reference>
<dbReference type="InterPro" id="IPR034122">
    <property type="entry name" value="Retropepsin-like_bacterial"/>
</dbReference>
<accession>A0AA96WZZ3</accession>
<keyword evidence="1" id="KW-0378">Hydrolase</keyword>
<dbReference type="Gene3D" id="2.40.70.10">
    <property type="entry name" value="Acid Proteases"/>
    <property type="match status" value="1"/>
</dbReference>
<proteinExistence type="predicted"/>
<name>A0AA96WZZ3_LEPBY</name>
<dbReference type="InterPro" id="IPR021109">
    <property type="entry name" value="Peptidase_aspartic_dom_sf"/>
</dbReference>
<dbReference type="CDD" id="cd05483">
    <property type="entry name" value="retropepsin_like_bacteria"/>
    <property type="match status" value="1"/>
</dbReference>
<dbReference type="Pfam" id="PF13650">
    <property type="entry name" value="Asp_protease_2"/>
    <property type="match status" value="1"/>
</dbReference>
<dbReference type="AlphaFoldDB" id="A0AA96WZZ3"/>
<keyword evidence="1" id="KW-0645">Protease</keyword>
<dbReference type="InterPro" id="IPR001969">
    <property type="entry name" value="Aspartic_peptidase_AS"/>
</dbReference>
<reference evidence="1" key="2">
    <citation type="submission" date="2023-07" db="EMBL/GenBank/DDBJ databases">
        <authorList>
            <person name="Bai X.-H."/>
            <person name="Wang H.-H."/>
            <person name="Wang J."/>
            <person name="Ma M.-Y."/>
            <person name="Hu H.-H."/>
            <person name="Song Z.-L."/>
            <person name="Ma H.-G."/>
            <person name="Fan Y."/>
            <person name="Du C.-Y."/>
            <person name="Xu J.-C."/>
        </authorList>
    </citation>
    <scope>NUCLEOTIDE SEQUENCE</scope>
    <source>
        <strain evidence="1">CZ1</strain>
    </source>
</reference>
<protein>
    <submittedName>
        <fullName evidence="1">Retropepsin-like aspartic protease</fullName>
        <ecNumber evidence="1">3.4.23.-</ecNumber>
    </submittedName>
</protein>
<dbReference type="PROSITE" id="PS00141">
    <property type="entry name" value="ASP_PROTEASE"/>
    <property type="match status" value="1"/>
</dbReference>
<dbReference type="RefSeq" id="WP_268181860.1">
    <property type="nucleotide sequence ID" value="NZ_CP130144.1"/>
</dbReference>
<dbReference type="SUPFAM" id="SSF50630">
    <property type="entry name" value="Acid proteases"/>
    <property type="match status" value="1"/>
</dbReference>
<dbReference type="GO" id="GO:0004190">
    <property type="term" value="F:aspartic-type endopeptidase activity"/>
    <property type="evidence" value="ECO:0007669"/>
    <property type="project" value="InterPro"/>
</dbReference>
<dbReference type="GO" id="GO:0006508">
    <property type="term" value="P:proteolysis"/>
    <property type="evidence" value="ECO:0007669"/>
    <property type="project" value="UniProtKB-KW"/>
</dbReference>
<dbReference type="EMBL" id="CP130144">
    <property type="protein sequence ID" value="WNZ47224.1"/>
    <property type="molecule type" value="Genomic_DNA"/>
</dbReference>
<organism evidence="1">
    <name type="scientific">Leptolyngbya boryana CZ1</name>
    <dbReference type="NCBI Taxonomy" id="3060204"/>
    <lineage>
        <taxon>Bacteria</taxon>
        <taxon>Bacillati</taxon>
        <taxon>Cyanobacteriota</taxon>
        <taxon>Cyanophyceae</taxon>
        <taxon>Leptolyngbyales</taxon>
        <taxon>Leptolyngbyaceae</taxon>
        <taxon>Leptolyngbya group</taxon>
        <taxon>Leptolyngbya</taxon>
    </lineage>
</organism>
<evidence type="ECO:0000313" key="1">
    <source>
        <dbReference type="EMBL" id="WNZ47224.1"/>
    </source>
</evidence>
<gene>
    <name evidence="1" type="ORF">Q2T42_05160</name>
</gene>